<keyword evidence="2" id="KW-0732">Signal</keyword>
<evidence type="ECO:0000313" key="3">
    <source>
        <dbReference type="EMBL" id="CEM10627.1"/>
    </source>
</evidence>
<gene>
    <name evidence="3" type="ORF">Cvel_16260</name>
</gene>
<feature type="chain" id="PRO_5005188567" evidence="2">
    <location>
        <begin position="20"/>
        <end position="309"/>
    </location>
</feature>
<feature type="compositionally biased region" description="Basic residues" evidence="1">
    <location>
        <begin position="292"/>
        <end position="309"/>
    </location>
</feature>
<dbReference type="GO" id="GO:0031204">
    <property type="term" value="P:post-translational protein targeting to membrane, translocation"/>
    <property type="evidence" value="ECO:0007669"/>
    <property type="project" value="InterPro"/>
</dbReference>
<name>A0A0G4FBT6_9ALVE</name>
<reference evidence="3" key="1">
    <citation type="submission" date="2014-11" db="EMBL/GenBank/DDBJ databases">
        <authorList>
            <person name="Otto D Thomas"/>
            <person name="Naeem Raeece"/>
        </authorList>
    </citation>
    <scope>NUCLEOTIDE SEQUENCE</scope>
</reference>
<feature type="compositionally biased region" description="Basic and acidic residues" evidence="1">
    <location>
        <begin position="218"/>
        <end position="247"/>
    </location>
</feature>
<evidence type="ECO:0000256" key="2">
    <source>
        <dbReference type="SAM" id="SignalP"/>
    </source>
</evidence>
<dbReference type="VEuPathDB" id="CryptoDB:Cvel_16260"/>
<organism evidence="3">
    <name type="scientific">Chromera velia CCMP2878</name>
    <dbReference type="NCBI Taxonomy" id="1169474"/>
    <lineage>
        <taxon>Eukaryota</taxon>
        <taxon>Sar</taxon>
        <taxon>Alveolata</taxon>
        <taxon>Colpodellida</taxon>
        <taxon>Chromeraceae</taxon>
        <taxon>Chromera</taxon>
    </lineage>
</organism>
<sequence length="309" mass="36162">MIFELFVIVAFLGLLYAAAKYVNGLSEQDQTQKASFFGEADKIMGIPYPETEIHNYDSLREELYKCYIARKVGGVREPEELEMSRDELRGPSVKINSKRLDFWTDEEATKVDDNLDPEEYEKGEWIRRLPPNENRVLKIRLFLRADANIPRYERIRTDVYGKWQLYKKYLITEQHWKSVEEANALMAEEIQFIKKEADFLEEGWGRVIFPQAFKLREERKERETREQEALEKKKSERRAVRDNEKKGRGSTGSAKEAEQKEPKGPPSEMDEARAEKMAQQLMKEEAEEEAKKTRRRGPGSSSQKKKPAA</sequence>
<evidence type="ECO:0000256" key="1">
    <source>
        <dbReference type="SAM" id="MobiDB-lite"/>
    </source>
</evidence>
<dbReference type="PhylomeDB" id="A0A0G4FBT6"/>
<dbReference type="Pfam" id="PF09802">
    <property type="entry name" value="Sec66"/>
    <property type="match status" value="1"/>
</dbReference>
<dbReference type="AlphaFoldDB" id="A0A0G4FBT6"/>
<accession>A0A0G4FBT6</accession>
<feature type="signal peptide" evidence="2">
    <location>
        <begin position="1"/>
        <end position="19"/>
    </location>
</feature>
<dbReference type="EMBL" id="CDMZ01000269">
    <property type="protein sequence ID" value="CEM10627.1"/>
    <property type="molecule type" value="Genomic_DNA"/>
</dbReference>
<feature type="region of interest" description="Disordered" evidence="1">
    <location>
        <begin position="218"/>
        <end position="309"/>
    </location>
</feature>
<dbReference type="InterPro" id="IPR018624">
    <property type="entry name" value="Sec66"/>
</dbReference>
<protein>
    <submittedName>
        <fullName evidence="3">Uncharacterized protein</fullName>
    </submittedName>
</protein>
<proteinExistence type="predicted"/>
<dbReference type="GO" id="GO:0031207">
    <property type="term" value="C:Sec62/Sec63 complex"/>
    <property type="evidence" value="ECO:0007669"/>
    <property type="project" value="InterPro"/>
</dbReference>